<dbReference type="InterPro" id="IPR035587">
    <property type="entry name" value="DUS-like_FMN-bd"/>
</dbReference>
<evidence type="ECO:0000259" key="12">
    <source>
        <dbReference type="Pfam" id="PF01207"/>
    </source>
</evidence>
<evidence type="ECO:0000256" key="11">
    <source>
        <dbReference type="ARBA" id="ARBA00048802"/>
    </source>
</evidence>
<evidence type="ECO:0000256" key="2">
    <source>
        <dbReference type="ARBA" id="ARBA00002790"/>
    </source>
</evidence>
<evidence type="ECO:0000256" key="4">
    <source>
        <dbReference type="ARBA" id="ARBA00022630"/>
    </source>
</evidence>
<keyword evidence="9" id="KW-0560">Oxidoreductase</keyword>
<dbReference type="GO" id="GO:0000049">
    <property type="term" value="F:tRNA binding"/>
    <property type="evidence" value="ECO:0007669"/>
    <property type="project" value="UniProtKB-KW"/>
</dbReference>
<dbReference type="PIRSF" id="PIRSF006621">
    <property type="entry name" value="Dus"/>
    <property type="match status" value="1"/>
</dbReference>
<dbReference type="EMBL" id="CAEZTS010000263">
    <property type="protein sequence ID" value="CAB4597825.1"/>
    <property type="molecule type" value="Genomic_DNA"/>
</dbReference>
<evidence type="ECO:0000256" key="7">
    <source>
        <dbReference type="ARBA" id="ARBA00022857"/>
    </source>
</evidence>
<dbReference type="GO" id="GO:0017150">
    <property type="term" value="F:tRNA dihydrouridine synthase activity"/>
    <property type="evidence" value="ECO:0007669"/>
    <property type="project" value="InterPro"/>
</dbReference>
<dbReference type="SUPFAM" id="SSF51395">
    <property type="entry name" value="FMN-linked oxidoreductases"/>
    <property type="match status" value="1"/>
</dbReference>
<evidence type="ECO:0000256" key="9">
    <source>
        <dbReference type="ARBA" id="ARBA00023002"/>
    </source>
</evidence>
<proteinExistence type="predicted"/>
<keyword evidence="7" id="KW-0521">NADP</keyword>
<dbReference type="Gene3D" id="3.20.20.70">
    <property type="entry name" value="Aldolase class I"/>
    <property type="match status" value="1"/>
</dbReference>
<dbReference type="InterPro" id="IPR004652">
    <property type="entry name" value="DusB-like"/>
</dbReference>
<keyword evidence="3" id="KW-0820">tRNA-binding</keyword>
<dbReference type="InterPro" id="IPR001269">
    <property type="entry name" value="DUS_fam"/>
</dbReference>
<dbReference type="InterPro" id="IPR024036">
    <property type="entry name" value="tRNA-dHydroUridine_Synthase_C"/>
</dbReference>
<comment type="catalytic activity">
    <reaction evidence="11">
        <text>a 5,6-dihydrouridine in tRNA + NAD(+) = a uridine in tRNA + NADH + H(+)</text>
        <dbReference type="Rhea" id="RHEA:54452"/>
        <dbReference type="Rhea" id="RHEA-COMP:13339"/>
        <dbReference type="Rhea" id="RHEA-COMP:13887"/>
        <dbReference type="ChEBI" id="CHEBI:15378"/>
        <dbReference type="ChEBI" id="CHEBI:57540"/>
        <dbReference type="ChEBI" id="CHEBI:57945"/>
        <dbReference type="ChEBI" id="CHEBI:65315"/>
        <dbReference type="ChEBI" id="CHEBI:74443"/>
    </reaction>
</comment>
<sequence length="386" mass="41017">MTSTLRIGPLALPSPVVLAPMAGVTNAPFRSLCREFAPGLLYVNEMVMATALVHGSAKTERMVTFAPGESPRSLQLYGSDPRMLSEAIKRLGGAGAVDHIDMNFGCPAAKVTRKGGGAAVPAKPNLLRAIMTAAVEAATPYGIPVTAKFRKGIDDELITYLDTGRIAMDTGIAAVALHARTAQQHYSGEADWDAIAALKQTVGSIPVLGNGDIWTADDALRMVAHTGCDGVVVGRGCLGRPWLFGDLVDAFAGREVAPPRRLGFVVDVMKRHVRALDEHFGSDSSGSARGVRDFRKHVSWYLTGFPVGGDIRHRLATTSTVDDVDRLLDEMLSTHGPELSVVDGGERIRRGKTSGPIRVALPDGYLDHLDDLTVPCDDDVMALSGG</sequence>
<evidence type="ECO:0000256" key="1">
    <source>
        <dbReference type="ARBA" id="ARBA00001917"/>
    </source>
</evidence>
<dbReference type="GO" id="GO:0050660">
    <property type="term" value="F:flavin adenine dinucleotide binding"/>
    <property type="evidence" value="ECO:0007669"/>
    <property type="project" value="InterPro"/>
</dbReference>
<dbReference type="AlphaFoldDB" id="A0A6J6GFW0"/>
<comment type="catalytic activity">
    <reaction evidence="10">
        <text>a 5,6-dihydrouridine in tRNA + NADP(+) = a uridine in tRNA + NADPH + H(+)</text>
        <dbReference type="Rhea" id="RHEA:23624"/>
        <dbReference type="Rhea" id="RHEA-COMP:13339"/>
        <dbReference type="Rhea" id="RHEA-COMP:13887"/>
        <dbReference type="ChEBI" id="CHEBI:15378"/>
        <dbReference type="ChEBI" id="CHEBI:57783"/>
        <dbReference type="ChEBI" id="CHEBI:58349"/>
        <dbReference type="ChEBI" id="CHEBI:65315"/>
        <dbReference type="ChEBI" id="CHEBI:74443"/>
    </reaction>
</comment>
<evidence type="ECO:0000256" key="8">
    <source>
        <dbReference type="ARBA" id="ARBA00022884"/>
    </source>
</evidence>
<protein>
    <submittedName>
        <fullName evidence="13">Unannotated protein</fullName>
    </submittedName>
</protein>
<evidence type="ECO:0000256" key="5">
    <source>
        <dbReference type="ARBA" id="ARBA00022643"/>
    </source>
</evidence>
<dbReference type="PANTHER" id="PTHR45846">
    <property type="entry name" value="TRNA-DIHYDROURIDINE(47) SYNTHASE [NAD(P)(+)]-LIKE"/>
    <property type="match status" value="1"/>
</dbReference>
<evidence type="ECO:0000313" key="13">
    <source>
        <dbReference type="EMBL" id="CAB4597825.1"/>
    </source>
</evidence>
<dbReference type="InterPro" id="IPR013785">
    <property type="entry name" value="Aldolase_TIM"/>
</dbReference>
<dbReference type="NCBIfam" id="TIGR00737">
    <property type="entry name" value="nifR3_yhdG"/>
    <property type="match status" value="1"/>
</dbReference>
<comment type="function">
    <text evidence="2">Catalyzes the synthesis of 5,6-dihydrouridine (D), a modified base found in the D-loop of most tRNAs, via the reduction of the C5-C6 double bond in target uridines.</text>
</comment>
<organism evidence="13">
    <name type="scientific">freshwater metagenome</name>
    <dbReference type="NCBI Taxonomy" id="449393"/>
    <lineage>
        <taxon>unclassified sequences</taxon>
        <taxon>metagenomes</taxon>
        <taxon>ecological metagenomes</taxon>
    </lineage>
</organism>
<gene>
    <name evidence="13" type="ORF">UFOPK1722_02017</name>
</gene>
<dbReference type="InterPro" id="IPR018517">
    <property type="entry name" value="tRNA_hU_synthase_CS"/>
</dbReference>
<evidence type="ECO:0000256" key="10">
    <source>
        <dbReference type="ARBA" id="ARBA00048205"/>
    </source>
</evidence>
<feature type="domain" description="DUS-like FMN-binding" evidence="12">
    <location>
        <begin position="18"/>
        <end position="329"/>
    </location>
</feature>
<keyword evidence="5" id="KW-0288">FMN</keyword>
<keyword evidence="8" id="KW-0694">RNA-binding</keyword>
<comment type="cofactor">
    <cofactor evidence="1">
        <name>FMN</name>
        <dbReference type="ChEBI" id="CHEBI:58210"/>
    </cofactor>
</comment>
<evidence type="ECO:0000256" key="6">
    <source>
        <dbReference type="ARBA" id="ARBA00022694"/>
    </source>
</evidence>
<reference evidence="13" key="1">
    <citation type="submission" date="2020-05" db="EMBL/GenBank/DDBJ databases">
        <authorList>
            <person name="Chiriac C."/>
            <person name="Salcher M."/>
            <person name="Ghai R."/>
            <person name="Kavagutti S V."/>
        </authorList>
    </citation>
    <scope>NUCLEOTIDE SEQUENCE</scope>
</reference>
<dbReference type="Gene3D" id="1.10.1200.80">
    <property type="entry name" value="Putative flavin oxidoreducatase, domain 2"/>
    <property type="match status" value="1"/>
</dbReference>
<dbReference type="Pfam" id="PF01207">
    <property type="entry name" value="Dus"/>
    <property type="match status" value="1"/>
</dbReference>
<dbReference type="PANTHER" id="PTHR45846:SF1">
    <property type="entry name" value="TRNA-DIHYDROURIDINE(47) SYNTHASE [NAD(P)(+)]-LIKE"/>
    <property type="match status" value="1"/>
</dbReference>
<evidence type="ECO:0000256" key="3">
    <source>
        <dbReference type="ARBA" id="ARBA00022555"/>
    </source>
</evidence>
<keyword evidence="4" id="KW-0285">Flavoprotein</keyword>
<dbReference type="PROSITE" id="PS01136">
    <property type="entry name" value="UPF0034"/>
    <property type="match status" value="1"/>
</dbReference>
<dbReference type="CDD" id="cd02801">
    <property type="entry name" value="DUS_like_FMN"/>
    <property type="match status" value="1"/>
</dbReference>
<keyword evidence="6" id="KW-0819">tRNA processing</keyword>
<name>A0A6J6GFW0_9ZZZZ</name>
<accession>A0A6J6GFW0</accession>